<dbReference type="EMBL" id="JAWRVI010000318">
    <property type="protein sequence ID" value="KAK4068325.1"/>
    <property type="molecule type" value="Genomic_DNA"/>
</dbReference>
<dbReference type="Gene3D" id="1.10.150.90">
    <property type="entry name" value="Immunodeficiency lentiviruses, gag gene matrix protein p17"/>
    <property type="match status" value="1"/>
</dbReference>
<name>A0ABR0BD13_PURLI</name>
<evidence type="ECO:0000313" key="2">
    <source>
        <dbReference type="Proteomes" id="UP001287286"/>
    </source>
</evidence>
<organism evidence="1 2">
    <name type="scientific">Purpureocillium lilacinum</name>
    <name type="common">Paecilomyces lilacinus</name>
    <dbReference type="NCBI Taxonomy" id="33203"/>
    <lineage>
        <taxon>Eukaryota</taxon>
        <taxon>Fungi</taxon>
        <taxon>Dikarya</taxon>
        <taxon>Ascomycota</taxon>
        <taxon>Pezizomycotina</taxon>
        <taxon>Sordariomycetes</taxon>
        <taxon>Hypocreomycetidae</taxon>
        <taxon>Hypocreales</taxon>
        <taxon>Ophiocordycipitaceae</taxon>
        <taxon>Purpureocillium</taxon>
    </lineage>
</organism>
<evidence type="ECO:0000313" key="1">
    <source>
        <dbReference type="EMBL" id="KAK4068325.1"/>
    </source>
</evidence>
<reference evidence="1 2" key="1">
    <citation type="journal article" date="2024" name="Microbiol. Resour. Announc.">
        <title>Genome annotations for the ascomycete fungi Trichoderma harzianum, Trichoderma aggressivum, and Purpureocillium lilacinum.</title>
        <authorList>
            <person name="Beijen E.P.W."/>
            <person name="Ohm R.A."/>
        </authorList>
    </citation>
    <scope>NUCLEOTIDE SEQUENCE [LARGE SCALE GENOMIC DNA]</scope>
    <source>
        <strain evidence="1 2">CBS 150709</strain>
    </source>
</reference>
<proteinExistence type="predicted"/>
<sequence>MPRVPSLGERFERTGSMDDLNRAVDIASQAVEATPQDDADRARQLEDLGIMLAKRFDRTESIDYLNLAIKITGHAVEATPHDHPDRAG</sequence>
<evidence type="ECO:0008006" key="3">
    <source>
        <dbReference type="Google" id="ProtNLM"/>
    </source>
</evidence>
<dbReference type="Proteomes" id="UP001287286">
    <property type="component" value="Unassembled WGS sequence"/>
</dbReference>
<gene>
    <name evidence="1" type="ORF">Purlil1_13828</name>
</gene>
<comment type="caution">
    <text evidence="1">The sequence shown here is derived from an EMBL/GenBank/DDBJ whole genome shotgun (WGS) entry which is preliminary data.</text>
</comment>
<keyword evidence="2" id="KW-1185">Reference proteome</keyword>
<dbReference type="InterPro" id="IPR012344">
    <property type="entry name" value="Matrix_HIV/RSV_N"/>
</dbReference>
<protein>
    <recommendedName>
        <fullName evidence="3">Tetratricopeptide repeat protein</fullName>
    </recommendedName>
</protein>
<accession>A0ABR0BD13</accession>